<dbReference type="PATRIC" id="fig|1008153.3.peg.3989"/>
<dbReference type="Proteomes" id="UP000075321">
    <property type="component" value="Unassembled WGS sequence"/>
</dbReference>
<dbReference type="AlphaFoldDB" id="A0A151A918"/>
<gene>
    <name evidence="1" type="ORF">HAPAU_37420</name>
</gene>
<protein>
    <submittedName>
        <fullName evidence="1">Uncharacterized protein</fullName>
    </submittedName>
</protein>
<dbReference type="EMBL" id="LTAZ01000016">
    <property type="protein sequence ID" value="KYH24099.1"/>
    <property type="molecule type" value="Genomic_DNA"/>
</dbReference>
<sequence length="34" mass="4075">MDYAWIWLFLFTCPLPVENLLQILQIMAGMTLCW</sequence>
<evidence type="ECO:0000313" key="2">
    <source>
        <dbReference type="Proteomes" id="UP000075321"/>
    </source>
</evidence>
<proteinExistence type="predicted"/>
<keyword evidence="2" id="KW-1185">Reference proteome</keyword>
<name>A0A151A918_9EURY</name>
<evidence type="ECO:0000313" key="1">
    <source>
        <dbReference type="EMBL" id="KYH24099.1"/>
    </source>
</evidence>
<organism evidence="1 2">
    <name type="scientific">Halalkalicoccus paucihalophilus</name>
    <dbReference type="NCBI Taxonomy" id="1008153"/>
    <lineage>
        <taxon>Archaea</taxon>
        <taxon>Methanobacteriati</taxon>
        <taxon>Methanobacteriota</taxon>
        <taxon>Stenosarchaea group</taxon>
        <taxon>Halobacteria</taxon>
        <taxon>Halobacteriales</taxon>
        <taxon>Halococcaceae</taxon>
        <taxon>Halalkalicoccus</taxon>
    </lineage>
</organism>
<comment type="caution">
    <text evidence="1">The sequence shown here is derived from an EMBL/GenBank/DDBJ whole genome shotgun (WGS) entry which is preliminary data.</text>
</comment>
<accession>A0A151A918</accession>
<reference evidence="1 2" key="1">
    <citation type="submission" date="2016-02" db="EMBL/GenBank/DDBJ databases">
        <title>Genome sequence of Halalkalicoccus paucihalophilus DSM 24557.</title>
        <authorList>
            <person name="Poehlein A."/>
            <person name="Daniel R."/>
        </authorList>
    </citation>
    <scope>NUCLEOTIDE SEQUENCE [LARGE SCALE GENOMIC DNA]</scope>
    <source>
        <strain evidence="1 2">DSM 24557</strain>
    </source>
</reference>